<reference evidence="6" key="1">
    <citation type="journal article" date="2022" name="Front. Genet.">
        <title>Chromosome-Scale Assembly of the Dendrobium nobile Genome Provides Insights Into the Molecular Mechanism of the Biosynthesis of the Medicinal Active Ingredient of Dendrobium.</title>
        <authorList>
            <person name="Xu Q."/>
            <person name="Niu S.-C."/>
            <person name="Li K.-L."/>
            <person name="Zheng P.-J."/>
            <person name="Zhang X.-J."/>
            <person name="Jia Y."/>
            <person name="Liu Y."/>
            <person name="Niu Y.-X."/>
            <person name="Yu L.-H."/>
            <person name="Chen D.-F."/>
            <person name="Zhang G.-Q."/>
        </authorList>
    </citation>
    <scope>NUCLEOTIDE SEQUENCE</scope>
    <source>
        <tissue evidence="6">Leaf</tissue>
    </source>
</reference>
<dbReference type="PANTHER" id="PTHR46195">
    <property type="entry name" value="HEAVY METAL-ASSOCIATED ISOPRENYLATED PLANT PROTEIN 7"/>
    <property type="match status" value="1"/>
</dbReference>
<evidence type="ECO:0000313" key="6">
    <source>
        <dbReference type="EMBL" id="KAI0491599.1"/>
    </source>
</evidence>
<dbReference type="EMBL" id="JAGYWB010000018">
    <property type="protein sequence ID" value="KAI0491599.1"/>
    <property type="molecule type" value="Genomic_DNA"/>
</dbReference>
<feature type="domain" description="HMA" evidence="5">
    <location>
        <begin position="168"/>
        <end position="232"/>
    </location>
</feature>
<sequence>MGEEGKKPEEKKAEEKKAETKTEGEKNKAEEGKKEGGSGGVEQGGGDGGKKEGGEDGKAESAPAPPPPPEEILMRVYMHCEGCARKVKRSLKGFDGVEEVTTDCKTHKVVVKGKKAAEDPLKVVERVQKKSGRKVELLTPLPPPKPEKNEEEKKEEKPKPEEKKEPPVISVVLKVHMHCEACAQEIKKRILKMKGVQAADPDLKASQVTVKGIMDPSKLVEYVYKRTGKHSVIVNSDTAEKKPEEAAALPADGKNKSSGGDEKKAGDGAGDEKKTDGEKKVEAGVVGEGGEDKEKKEGGSLEDAATVGKVLELKKNEFYYYYPRYPTEYQSYAPQLFSDENPNACSVM</sequence>
<comment type="caution">
    <text evidence="6">The sequence shown here is derived from an EMBL/GenBank/DDBJ whole genome shotgun (WGS) entry which is preliminary data.</text>
</comment>
<keyword evidence="7" id="KW-1185">Reference proteome</keyword>
<protein>
    <recommendedName>
        <fullName evidence="5">HMA domain-containing protein</fullName>
    </recommendedName>
</protein>
<dbReference type="SMR" id="A0A8T3A6B1"/>
<dbReference type="PROSITE" id="PS50846">
    <property type="entry name" value="HMA_2"/>
    <property type="match status" value="2"/>
</dbReference>
<feature type="compositionally biased region" description="Basic and acidic residues" evidence="4">
    <location>
        <begin position="48"/>
        <end position="59"/>
    </location>
</feature>
<dbReference type="InterPro" id="IPR006121">
    <property type="entry name" value="HMA_dom"/>
</dbReference>
<organism evidence="6 7">
    <name type="scientific">Dendrobium nobile</name>
    <name type="common">Orchid</name>
    <dbReference type="NCBI Taxonomy" id="94219"/>
    <lineage>
        <taxon>Eukaryota</taxon>
        <taxon>Viridiplantae</taxon>
        <taxon>Streptophyta</taxon>
        <taxon>Embryophyta</taxon>
        <taxon>Tracheophyta</taxon>
        <taxon>Spermatophyta</taxon>
        <taxon>Magnoliopsida</taxon>
        <taxon>Liliopsida</taxon>
        <taxon>Asparagales</taxon>
        <taxon>Orchidaceae</taxon>
        <taxon>Epidendroideae</taxon>
        <taxon>Malaxideae</taxon>
        <taxon>Dendrobiinae</taxon>
        <taxon>Dendrobium</taxon>
    </lineage>
</organism>
<dbReference type="InterPro" id="IPR036163">
    <property type="entry name" value="HMA_dom_sf"/>
</dbReference>
<feature type="region of interest" description="Disordered" evidence="4">
    <location>
        <begin position="235"/>
        <end position="305"/>
    </location>
</feature>
<dbReference type="SUPFAM" id="SSF55008">
    <property type="entry name" value="HMA, heavy metal-associated domain"/>
    <property type="match status" value="2"/>
</dbReference>
<feature type="domain" description="HMA" evidence="5">
    <location>
        <begin position="69"/>
        <end position="135"/>
    </location>
</feature>
<feature type="compositionally biased region" description="Basic and acidic residues" evidence="4">
    <location>
        <begin position="290"/>
        <end position="299"/>
    </location>
</feature>
<name>A0A8T3A6B1_DENNO</name>
<evidence type="ECO:0000256" key="3">
    <source>
        <dbReference type="ARBA" id="ARBA00024045"/>
    </source>
</evidence>
<dbReference type="OrthoDB" id="785630at2759"/>
<evidence type="ECO:0000259" key="5">
    <source>
        <dbReference type="PROSITE" id="PS50846"/>
    </source>
</evidence>
<dbReference type="AlphaFoldDB" id="A0A8T3A6B1"/>
<feature type="compositionally biased region" description="Basic and acidic residues" evidence="4">
    <location>
        <begin position="1"/>
        <end position="36"/>
    </location>
</feature>
<feature type="compositionally biased region" description="Gly residues" evidence="4">
    <location>
        <begin position="37"/>
        <end position="47"/>
    </location>
</feature>
<dbReference type="InterPro" id="IPR044577">
    <property type="entry name" value="HIPP4/7/8/17/18/19"/>
</dbReference>
<dbReference type="PANTHER" id="PTHR46195:SF34">
    <property type="entry name" value="OS02G0510600 PROTEIN"/>
    <property type="match status" value="1"/>
</dbReference>
<keyword evidence="1" id="KW-0479">Metal-binding</keyword>
<dbReference type="GO" id="GO:0046872">
    <property type="term" value="F:metal ion binding"/>
    <property type="evidence" value="ECO:0007669"/>
    <property type="project" value="UniProtKB-KW"/>
</dbReference>
<dbReference type="Gene3D" id="3.30.70.100">
    <property type="match status" value="2"/>
</dbReference>
<feature type="compositionally biased region" description="Basic and acidic residues" evidence="4">
    <location>
        <begin position="253"/>
        <end position="282"/>
    </location>
</feature>
<feature type="region of interest" description="Disordered" evidence="4">
    <location>
        <begin position="1"/>
        <end position="73"/>
    </location>
</feature>
<evidence type="ECO:0000256" key="4">
    <source>
        <dbReference type="SAM" id="MobiDB-lite"/>
    </source>
</evidence>
<evidence type="ECO:0000256" key="2">
    <source>
        <dbReference type="ARBA" id="ARBA00023289"/>
    </source>
</evidence>
<accession>A0A8T3A6B1</accession>
<proteinExistence type="inferred from homology"/>
<dbReference type="CDD" id="cd00371">
    <property type="entry name" value="HMA"/>
    <property type="match status" value="2"/>
</dbReference>
<keyword evidence="2" id="KW-0636">Prenylation</keyword>
<dbReference type="Proteomes" id="UP000829196">
    <property type="component" value="Unassembled WGS sequence"/>
</dbReference>
<gene>
    <name evidence="6" type="ORF">KFK09_025859</name>
</gene>
<evidence type="ECO:0000256" key="1">
    <source>
        <dbReference type="ARBA" id="ARBA00022723"/>
    </source>
</evidence>
<feature type="region of interest" description="Disordered" evidence="4">
    <location>
        <begin position="132"/>
        <end position="167"/>
    </location>
</feature>
<comment type="similarity">
    <text evidence="3">Belongs to the HIPP family.</text>
</comment>
<feature type="compositionally biased region" description="Basic and acidic residues" evidence="4">
    <location>
        <begin position="145"/>
        <end position="166"/>
    </location>
</feature>
<keyword evidence="2" id="KW-0449">Lipoprotein</keyword>
<evidence type="ECO:0000313" key="7">
    <source>
        <dbReference type="Proteomes" id="UP000829196"/>
    </source>
</evidence>
<dbReference type="Pfam" id="PF00403">
    <property type="entry name" value="HMA"/>
    <property type="match status" value="2"/>
</dbReference>